<evidence type="ECO:0000256" key="2">
    <source>
        <dbReference type="ARBA" id="ARBA00022553"/>
    </source>
</evidence>
<evidence type="ECO:0000256" key="1">
    <source>
        <dbReference type="ARBA" id="ARBA00022450"/>
    </source>
</evidence>
<dbReference type="PROSITE" id="PS50075">
    <property type="entry name" value="CARRIER"/>
    <property type="match status" value="1"/>
</dbReference>
<dbReference type="Pfam" id="PF07993">
    <property type="entry name" value="NAD_binding_4"/>
    <property type="match status" value="1"/>
</dbReference>
<dbReference type="InterPro" id="IPR000873">
    <property type="entry name" value="AMP-dep_synth/lig_dom"/>
</dbReference>
<keyword evidence="1" id="KW-0596">Phosphopantetheine</keyword>
<dbReference type="Gene3D" id="3.30.300.30">
    <property type="match status" value="1"/>
</dbReference>
<keyword evidence="2" id="KW-0597">Phosphoprotein</keyword>
<reference evidence="5" key="1">
    <citation type="submission" date="2016-11" db="EMBL/GenBank/DDBJ databases">
        <authorList>
            <person name="Varghese N."/>
            <person name="Submissions S."/>
        </authorList>
    </citation>
    <scope>NUCLEOTIDE SEQUENCE [LARGE SCALE GENOMIC DNA]</scope>
    <source>
        <strain evidence="5">ALO Sharm</strain>
    </source>
</reference>
<dbReference type="InterPro" id="IPR036736">
    <property type="entry name" value="ACP-like_sf"/>
</dbReference>
<dbReference type="Gene3D" id="3.40.50.720">
    <property type="entry name" value="NAD(P)-binding Rossmann-like Domain"/>
    <property type="match status" value="1"/>
</dbReference>
<name>A0A1M7ACM5_9GAMM</name>
<dbReference type="SUPFAM" id="SSF47336">
    <property type="entry name" value="ACP-like"/>
    <property type="match status" value="1"/>
</dbReference>
<dbReference type="Pfam" id="PF00550">
    <property type="entry name" value="PP-binding"/>
    <property type="match status" value="1"/>
</dbReference>
<dbReference type="GO" id="GO:0044550">
    <property type="term" value="P:secondary metabolite biosynthetic process"/>
    <property type="evidence" value="ECO:0007669"/>
    <property type="project" value="UniProtKB-ARBA"/>
</dbReference>
<dbReference type="InterPro" id="IPR009081">
    <property type="entry name" value="PP-bd_ACP"/>
</dbReference>
<evidence type="ECO:0000313" key="5">
    <source>
        <dbReference type="Proteomes" id="UP000184248"/>
    </source>
</evidence>
<dbReference type="GO" id="GO:0072330">
    <property type="term" value="P:monocarboxylic acid biosynthetic process"/>
    <property type="evidence" value="ECO:0007669"/>
    <property type="project" value="UniProtKB-ARBA"/>
</dbReference>
<sequence>MRHCETVLHHFLTHAEHFPHREAVTDSDASLTYGDLDRRSSAVASFLREQGVGKGDLVPLLCDRSHRYVVAILGVMKSGAGYIPVDIRYPALRQRRILTQSGAPFALAACSVRPVDAPFPVHAIDDMPDSDGEPHSLPSSQDLAYVIFTSGTTGNPKGVMVEHHAFERVVACHNDNLGVTSESRSTLMAGTGFDVAQLEIASMLMAGGTLILPDEETRLDPDRLLAFFADQRLTHAFVPTALVPAVTACSQPPELTLTHLFTAGEKLLPPPTRHLPYQLVDCYGPAEATIFATCHRVPGAETDDRPSIGHPMAGSDIYLLDESLAPVPEGEAGEIFIGGDNLARGYLYNEPLTRKKFIIHPQWRQRLYRTGDMARRLSDGRLQFMGRLDDQVKIRGNRVELAEVEEALHAQAGVSEAVVLASETEGGGERQLLAFIVPDGQQAPPEAELRRGMLETLPDYMAPSAILPLDALPLNANGKTDKQALLQRYRQLTGKTDNDVQEHPPEATYASQTERDIADAWARVLEHSRFGRTDRFFDVGGHSLLAARLMQDVRERLSVQVWIRDLFEHDTVASLARLLDERRRNDQPGPSLDRERIHPLREDASLPDDLVFSTWQAPDSLVRPRHILLTGVTGFVGAHLLADLLATTEARVHCPVRARSGVDPWRRLDETLTRYGITLSKADRERVEMYRADLSEPWLGLTEMHYDELAEAVDVIYHSASAVNFIQPYSYMKRDNVQGLLELLRFAAARRTKPLMLLSTISVYSWGHLHTGKRVMYEDDDIDQNLDAVITDIGYVRSKWVMEKMADQAAQRGLPLMTFRLGYATYHSTRGVCADYQWWGRLVQTCVAHRSIPDLDALREGLTSVDYMTAAIAHISRNPEGLGRKFNLTHEDDNNPTLKEFFARLEELFGYRFQVLPYSRWKAQWEQNPKAPLYPLLSLFTDTMYDDRSTVELYQNTYRWDCRNTKHYLRGSGIEEPVFAREELERYLSYLGVPIPLATAPVD</sequence>
<dbReference type="PROSITE" id="PS00455">
    <property type="entry name" value="AMP_BINDING"/>
    <property type="match status" value="1"/>
</dbReference>
<dbReference type="InterPro" id="IPR025110">
    <property type="entry name" value="AMP-bd_C"/>
</dbReference>
<dbReference type="Gene3D" id="3.40.50.12780">
    <property type="entry name" value="N-terminal domain of ligase-like"/>
    <property type="match status" value="1"/>
</dbReference>
<protein>
    <submittedName>
        <fullName evidence="4">Amino acid adenylation domain-containing protein/thioester reductase domain-containing protein</fullName>
    </submittedName>
</protein>
<accession>A0A1M7ACM5</accession>
<dbReference type="NCBIfam" id="TIGR01746">
    <property type="entry name" value="Thioester-redct"/>
    <property type="match status" value="1"/>
</dbReference>
<dbReference type="PANTHER" id="PTHR44845">
    <property type="entry name" value="CARRIER DOMAIN-CONTAINING PROTEIN"/>
    <property type="match status" value="1"/>
</dbReference>
<dbReference type="InterPro" id="IPR010080">
    <property type="entry name" value="Thioester_reductase-like_dom"/>
</dbReference>
<dbReference type="InterPro" id="IPR020845">
    <property type="entry name" value="AMP-binding_CS"/>
</dbReference>
<keyword evidence="5" id="KW-1185">Reference proteome</keyword>
<dbReference type="EMBL" id="FRAL01000013">
    <property type="protein sequence ID" value="SHL40309.1"/>
    <property type="molecule type" value="Genomic_DNA"/>
</dbReference>
<dbReference type="InterPro" id="IPR013120">
    <property type="entry name" value="FAR_NAD-bd"/>
</dbReference>
<dbReference type="Proteomes" id="UP000184248">
    <property type="component" value="Unassembled WGS sequence"/>
</dbReference>
<proteinExistence type="predicted"/>
<dbReference type="Pfam" id="PF00501">
    <property type="entry name" value="AMP-binding"/>
    <property type="match status" value="1"/>
</dbReference>
<dbReference type="NCBIfam" id="TIGR01733">
    <property type="entry name" value="AA-adenyl-dom"/>
    <property type="match status" value="1"/>
</dbReference>
<dbReference type="Gene3D" id="1.10.1200.10">
    <property type="entry name" value="ACP-like"/>
    <property type="match status" value="1"/>
</dbReference>
<dbReference type="RefSeq" id="WP_064700233.1">
    <property type="nucleotide sequence ID" value="NZ_BDEO01000011.1"/>
</dbReference>
<dbReference type="Pfam" id="PF13193">
    <property type="entry name" value="AMP-binding_C"/>
    <property type="match status" value="1"/>
</dbReference>
<dbReference type="InterPro" id="IPR045851">
    <property type="entry name" value="AMP-bd_C_sf"/>
</dbReference>
<dbReference type="InterPro" id="IPR036291">
    <property type="entry name" value="NAD(P)-bd_dom_sf"/>
</dbReference>
<dbReference type="CDD" id="cd05930">
    <property type="entry name" value="A_NRPS"/>
    <property type="match status" value="1"/>
</dbReference>
<dbReference type="OrthoDB" id="9757559at2"/>
<dbReference type="AlphaFoldDB" id="A0A1M7ACM5"/>
<dbReference type="SUPFAM" id="SSF56801">
    <property type="entry name" value="Acetyl-CoA synthetase-like"/>
    <property type="match status" value="1"/>
</dbReference>
<evidence type="ECO:0000313" key="4">
    <source>
        <dbReference type="EMBL" id="SHL40309.1"/>
    </source>
</evidence>
<gene>
    <name evidence="4" type="ORF">SAMN05192556_11318</name>
</gene>
<dbReference type="InterPro" id="IPR010071">
    <property type="entry name" value="AA_adenyl_dom"/>
</dbReference>
<dbReference type="PANTHER" id="PTHR44845:SF6">
    <property type="entry name" value="BETA-ALANINE-ACTIVATING ENZYME"/>
    <property type="match status" value="1"/>
</dbReference>
<dbReference type="SUPFAM" id="SSF51735">
    <property type="entry name" value="NAD(P)-binding Rossmann-fold domains"/>
    <property type="match status" value="1"/>
</dbReference>
<organism evidence="4 5">
    <name type="scientific">Halomonas caseinilytica</name>
    <dbReference type="NCBI Taxonomy" id="438744"/>
    <lineage>
        <taxon>Bacteria</taxon>
        <taxon>Pseudomonadati</taxon>
        <taxon>Pseudomonadota</taxon>
        <taxon>Gammaproteobacteria</taxon>
        <taxon>Oceanospirillales</taxon>
        <taxon>Halomonadaceae</taxon>
        <taxon>Halomonas</taxon>
    </lineage>
</organism>
<dbReference type="FunFam" id="1.10.1200.10:FF:000016">
    <property type="entry name" value="Non-ribosomal peptide synthase"/>
    <property type="match status" value="1"/>
</dbReference>
<feature type="domain" description="Carrier" evidence="3">
    <location>
        <begin position="508"/>
        <end position="583"/>
    </location>
</feature>
<evidence type="ECO:0000259" key="3">
    <source>
        <dbReference type="PROSITE" id="PS50075"/>
    </source>
</evidence>
<dbReference type="InterPro" id="IPR042099">
    <property type="entry name" value="ANL_N_sf"/>
</dbReference>